<dbReference type="Proteomes" id="UP000199492">
    <property type="component" value="Unassembled WGS sequence"/>
</dbReference>
<name>A0A1G8BCI3_9FLAO</name>
<evidence type="ECO:0000313" key="2">
    <source>
        <dbReference type="Proteomes" id="UP000199492"/>
    </source>
</evidence>
<organism evidence="1 2">
    <name type="scientific">Winogradskyella thalassocola</name>
    <dbReference type="NCBI Taxonomy" id="262004"/>
    <lineage>
        <taxon>Bacteria</taxon>
        <taxon>Pseudomonadati</taxon>
        <taxon>Bacteroidota</taxon>
        <taxon>Flavobacteriia</taxon>
        <taxon>Flavobacteriales</taxon>
        <taxon>Flavobacteriaceae</taxon>
        <taxon>Winogradskyella</taxon>
    </lineage>
</organism>
<keyword evidence="2" id="KW-1185">Reference proteome</keyword>
<protein>
    <submittedName>
        <fullName evidence="1">Uncharacterized protein</fullName>
    </submittedName>
</protein>
<evidence type="ECO:0000313" key="1">
    <source>
        <dbReference type="EMBL" id="SDH30774.1"/>
    </source>
</evidence>
<reference evidence="2" key="1">
    <citation type="submission" date="2016-10" db="EMBL/GenBank/DDBJ databases">
        <authorList>
            <person name="Varghese N."/>
            <person name="Submissions S."/>
        </authorList>
    </citation>
    <scope>NUCLEOTIDE SEQUENCE [LARGE SCALE GENOMIC DNA]</scope>
    <source>
        <strain evidence="2">DSM 15363</strain>
    </source>
</reference>
<accession>A0A1G8BCI3</accession>
<gene>
    <name evidence="1" type="ORF">SAMN04489796_102290</name>
</gene>
<dbReference type="OrthoDB" id="1202334at2"/>
<dbReference type="RefSeq" id="WP_092467161.1">
    <property type="nucleotide sequence ID" value="NZ_FNCZ01000002.1"/>
</dbReference>
<dbReference type="EMBL" id="FNCZ01000002">
    <property type="protein sequence ID" value="SDH30774.1"/>
    <property type="molecule type" value="Genomic_DNA"/>
</dbReference>
<sequence length="116" mass="13033">MDIILYKKDYNLADSIDNFLDFYYGIHMTYLASDLLKKGLTPKQISEAVFKAIKVGKSSGLVIREHFMPLFTRLGSDVISDCKLSKMGYGLVLLNANPDLAIVGKWQVNVMKAKLN</sequence>
<proteinExistence type="predicted"/>
<dbReference type="AlphaFoldDB" id="A0A1G8BCI3"/>